<sequence length="219" mass="24854">MKLKKIYILIFLAISLASCSEIPVIKKLFDVKYTVSEKFKKNPPKVVAILPFENLTEEPDASLVVRRSFYGQFAPKSFVDMEILKIDSVLNKNHIKGAGDLKKYDPREIGKMLHADALIYGRVTYYKKAWRLFYSYKTVGLSAEMIDAKTGETLWMADHSKTSYGGDIPGTTFVDPISTIASLTTGPVKALWSYYLKDIEFIRTADDFNKEMVETIPEP</sequence>
<evidence type="ECO:0008006" key="3">
    <source>
        <dbReference type="Google" id="ProtNLM"/>
    </source>
</evidence>
<dbReference type="InterPro" id="IPR008517">
    <property type="entry name" value="GNA1162-like"/>
</dbReference>
<dbReference type="Gene3D" id="3.40.50.10610">
    <property type="entry name" value="ABC-type transport auxiliary lipoprotein component"/>
    <property type="match status" value="1"/>
</dbReference>
<dbReference type="PROSITE" id="PS51257">
    <property type="entry name" value="PROKAR_LIPOPROTEIN"/>
    <property type="match status" value="1"/>
</dbReference>
<evidence type="ECO:0000313" key="1">
    <source>
        <dbReference type="EMBL" id="OGL40014.1"/>
    </source>
</evidence>
<dbReference type="Pfam" id="PF05643">
    <property type="entry name" value="GNA1162-like"/>
    <property type="match status" value="1"/>
</dbReference>
<accession>A0A1F7RGH9</accession>
<proteinExistence type="predicted"/>
<dbReference type="Proteomes" id="UP000178526">
    <property type="component" value="Unassembled WGS sequence"/>
</dbReference>
<name>A0A1F7RGH9_9BACT</name>
<organism evidence="1 2">
    <name type="scientific">Candidatus Schekmanbacteria bacterium GWA2_38_11</name>
    <dbReference type="NCBI Taxonomy" id="1817876"/>
    <lineage>
        <taxon>Bacteria</taxon>
        <taxon>Candidatus Schekmaniibacteriota</taxon>
    </lineage>
</organism>
<dbReference type="AlphaFoldDB" id="A0A1F7RGH9"/>
<protein>
    <recommendedName>
        <fullName evidence="3">Lipoprotein</fullName>
    </recommendedName>
</protein>
<dbReference type="EMBL" id="MGDB01000108">
    <property type="protein sequence ID" value="OGL40014.1"/>
    <property type="molecule type" value="Genomic_DNA"/>
</dbReference>
<evidence type="ECO:0000313" key="2">
    <source>
        <dbReference type="Proteomes" id="UP000178526"/>
    </source>
</evidence>
<gene>
    <name evidence="1" type="ORF">A2042_00225</name>
</gene>
<comment type="caution">
    <text evidence="1">The sequence shown here is derived from an EMBL/GenBank/DDBJ whole genome shotgun (WGS) entry which is preliminary data.</text>
</comment>
<reference evidence="1 2" key="1">
    <citation type="journal article" date="2016" name="Nat. Commun.">
        <title>Thousands of microbial genomes shed light on interconnected biogeochemical processes in an aquifer system.</title>
        <authorList>
            <person name="Anantharaman K."/>
            <person name="Brown C.T."/>
            <person name="Hug L.A."/>
            <person name="Sharon I."/>
            <person name="Castelle C.J."/>
            <person name="Probst A.J."/>
            <person name="Thomas B.C."/>
            <person name="Singh A."/>
            <person name="Wilkins M.J."/>
            <person name="Karaoz U."/>
            <person name="Brodie E.L."/>
            <person name="Williams K.H."/>
            <person name="Hubbard S.S."/>
            <person name="Banfield J.F."/>
        </authorList>
    </citation>
    <scope>NUCLEOTIDE SEQUENCE [LARGE SCALE GENOMIC DNA]</scope>
</reference>